<evidence type="ECO:0000313" key="2">
    <source>
        <dbReference type="Proteomes" id="UP000217954"/>
    </source>
</evidence>
<accession>A0A1Z4ETL5</accession>
<reference evidence="1 2" key="2">
    <citation type="journal article" date="2017" name="Int. J. Syst. Evol. Microbiol.">
        <title>Mycobacterium stephanolepidis sp. nov., a rapidly growing species related to Mycobacterium chelonae, isolated from marine teleost fish, Stephanolepis cirrhifer.</title>
        <authorList>
            <person name="Fukano H."/>
            <person name="Wada S."/>
            <person name="Kurata O."/>
            <person name="Katayama K."/>
            <person name="Fujiwara N."/>
            <person name="Hoshino Y."/>
        </authorList>
    </citation>
    <scope>NUCLEOTIDE SEQUENCE [LARGE SCALE GENOMIC DNA]</scope>
    <source>
        <strain evidence="1 2">NJB0901</strain>
    </source>
</reference>
<evidence type="ECO:0000313" key="1">
    <source>
        <dbReference type="EMBL" id="BAX96308.1"/>
    </source>
</evidence>
<gene>
    <name evidence="1" type="ORF">MSTE_00973</name>
</gene>
<dbReference type="EMBL" id="AP018165">
    <property type="protein sequence ID" value="BAX96308.1"/>
    <property type="molecule type" value="Genomic_DNA"/>
</dbReference>
<dbReference type="KEGG" id="mste:MSTE_00973"/>
<reference evidence="2" key="1">
    <citation type="journal article" date="2017" name="Genome Announc.">
        <title>Complete Genome Sequence of Mycobacterium stephanolepidis.</title>
        <authorList>
            <person name="Fukano H."/>
            <person name="Yoshida M."/>
            <person name="Katayama Y."/>
            <person name="Omatsu T."/>
            <person name="Mizutani T."/>
            <person name="Kurata O."/>
            <person name="Wada S."/>
            <person name="Hoshino Y."/>
        </authorList>
    </citation>
    <scope>NUCLEOTIDE SEQUENCE [LARGE SCALE GENOMIC DNA]</scope>
    <source>
        <strain evidence="2">NJB0901</strain>
    </source>
</reference>
<protein>
    <submittedName>
        <fullName evidence="1">Uncharacterized protein</fullName>
    </submittedName>
</protein>
<dbReference type="Proteomes" id="UP000217954">
    <property type="component" value="Chromosome"/>
</dbReference>
<proteinExistence type="predicted"/>
<organism evidence="1 2">
    <name type="scientific">[Mycobacterium] stephanolepidis</name>
    <dbReference type="NCBI Taxonomy" id="1520670"/>
    <lineage>
        <taxon>Bacteria</taxon>
        <taxon>Bacillati</taxon>
        <taxon>Actinomycetota</taxon>
        <taxon>Actinomycetes</taxon>
        <taxon>Mycobacteriales</taxon>
        <taxon>Mycobacteriaceae</taxon>
        <taxon>Mycobacteroides</taxon>
    </lineage>
</organism>
<sequence>MRAYYQLRVSDYDENRDISVYVANWDEGQGLAAASAADRHCSMVSRKKEPDYADWWMYRGSFLVGIVSLERRYQ</sequence>
<keyword evidence="2" id="KW-1185">Reference proteome</keyword>
<dbReference type="AlphaFoldDB" id="A0A1Z4ETL5"/>
<name>A0A1Z4ETL5_9MYCO</name>